<dbReference type="Gene3D" id="3.40.630.30">
    <property type="match status" value="1"/>
</dbReference>
<dbReference type="InterPro" id="IPR051531">
    <property type="entry name" value="N-acetyltransferase"/>
</dbReference>
<keyword evidence="1 5" id="KW-0808">Transferase</keyword>
<reference evidence="5 6" key="1">
    <citation type="submission" date="2019-11" db="EMBL/GenBank/DDBJ databases">
        <authorList>
            <person name="Li J."/>
        </authorList>
    </citation>
    <scope>NUCLEOTIDE SEQUENCE [LARGE SCALE GENOMIC DNA]</scope>
    <source>
        <strain evidence="5 6">J4</strain>
    </source>
</reference>
<dbReference type="OrthoDB" id="9798081at2"/>
<dbReference type="PANTHER" id="PTHR43792">
    <property type="entry name" value="GNAT FAMILY, PUTATIVE (AFU_ORTHOLOGUE AFUA_3G00765)-RELATED-RELATED"/>
    <property type="match status" value="1"/>
</dbReference>
<feature type="domain" description="N-acetyltransferase" evidence="4">
    <location>
        <begin position="9"/>
        <end position="168"/>
    </location>
</feature>
<dbReference type="SUPFAM" id="SSF55729">
    <property type="entry name" value="Acyl-CoA N-acyltransferases (Nat)"/>
    <property type="match status" value="1"/>
</dbReference>
<evidence type="ECO:0000313" key="6">
    <source>
        <dbReference type="Proteomes" id="UP000480185"/>
    </source>
</evidence>
<protein>
    <submittedName>
        <fullName evidence="5">GNAT family N-acetyltransferase</fullName>
    </submittedName>
</protein>
<evidence type="ECO:0000259" key="4">
    <source>
        <dbReference type="PROSITE" id="PS51186"/>
    </source>
</evidence>
<proteinExistence type="inferred from homology"/>
<dbReference type="PANTHER" id="PTHR43792:SF8">
    <property type="entry name" value="[RIBOSOMAL PROTEIN US5]-ALANINE N-ACETYLTRANSFERASE"/>
    <property type="match status" value="1"/>
</dbReference>
<comment type="caution">
    <text evidence="5">The sequence shown here is derived from an EMBL/GenBank/DDBJ whole genome shotgun (WGS) entry which is preliminary data.</text>
</comment>
<dbReference type="EMBL" id="WJNH01000007">
    <property type="protein sequence ID" value="MRG87179.1"/>
    <property type="molecule type" value="Genomic_DNA"/>
</dbReference>
<dbReference type="Pfam" id="PF13302">
    <property type="entry name" value="Acetyltransf_3"/>
    <property type="match status" value="1"/>
</dbReference>
<dbReference type="Proteomes" id="UP000480185">
    <property type="component" value="Unassembled WGS sequence"/>
</dbReference>
<dbReference type="InterPro" id="IPR016181">
    <property type="entry name" value="Acyl_CoA_acyltransferase"/>
</dbReference>
<accession>A0A6G1X8C0</accession>
<evidence type="ECO:0000313" key="5">
    <source>
        <dbReference type="EMBL" id="MRG87179.1"/>
    </source>
</evidence>
<evidence type="ECO:0000256" key="2">
    <source>
        <dbReference type="ARBA" id="ARBA00023315"/>
    </source>
</evidence>
<gene>
    <name evidence="5" type="ORF">GH754_12755</name>
</gene>
<evidence type="ECO:0000256" key="1">
    <source>
        <dbReference type="ARBA" id="ARBA00022679"/>
    </source>
</evidence>
<name>A0A6G1X8C0_9BACI</name>
<dbReference type="PROSITE" id="PS51186">
    <property type="entry name" value="GNAT"/>
    <property type="match status" value="1"/>
</dbReference>
<keyword evidence="2" id="KW-0012">Acyltransferase</keyword>
<dbReference type="GO" id="GO:0016747">
    <property type="term" value="F:acyltransferase activity, transferring groups other than amino-acyl groups"/>
    <property type="evidence" value="ECO:0007669"/>
    <property type="project" value="InterPro"/>
</dbReference>
<comment type="similarity">
    <text evidence="3">Belongs to the acetyltransferase family. RimJ subfamily.</text>
</comment>
<dbReference type="AlphaFoldDB" id="A0A6G1X8C0"/>
<dbReference type="InterPro" id="IPR000182">
    <property type="entry name" value="GNAT_dom"/>
</dbReference>
<sequence>MQEIETERLVMRPYDLSDAPRAQKLGDDKDVAETTFIPYPYTLEKVEDWIQNHLSLIENGDAYPLAVILKSERQLIGTMTIRGDKTHNKGELAYWIGKDYWGKGYATEASKKIIEFGFHDLKLNRIWAPVMSKNKASGKVMKKVGLNYEGTLKQDILKWDKYEDVDIYGLLKENYR</sequence>
<keyword evidence="6" id="KW-1185">Reference proteome</keyword>
<evidence type="ECO:0000256" key="3">
    <source>
        <dbReference type="ARBA" id="ARBA00038502"/>
    </source>
</evidence>
<organism evidence="5 6">
    <name type="scientific">Salinibacillus xinjiangensis</name>
    <dbReference type="NCBI Taxonomy" id="1229268"/>
    <lineage>
        <taxon>Bacteria</taxon>
        <taxon>Bacillati</taxon>
        <taxon>Bacillota</taxon>
        <taxon>Bacilli</taxon>
        <taxon>Bacillales</taxon>
        <taxon>Bacillaceae</taxon>
        <taxon>Salinibacillus</taxon>
    </lineage>
</organism>